<evidence type="ECO:0000313" key="2">
    <source>
        <dbReference type="EMBL" id="EFR31674.1"/>
    </source>
</evidence>
<keyword evidence="1" id="KW-0732">Signal</keyword>
<keyword evidence="3" id="KW-1185">Reference proteome</keyword>
<gene>
    <name evidence="2" type="ORF">HMPREF9257_0213</name>
</gene>
<accession>E4KN00</accession>
<evidence type="ECO:0000256" key="1">
    <source>
        <dbReference type="SAM" id="SignalP"/>
    </source>
</evidence>
<dbReference type="Pfam" id="PF04392">
    <property type="entry name" value="ABC_sub_bind"/>
    <property type="match status" value="1"/>
</dbReference>
<feature type="chain" id="PRO_5003184822" evidence="1">
    <location>
        <begin position="30"/>
        <end position="317"/>
    </location>
</feature>
<dbReference type="Gene3D" id="3.40.50.2300">
    <property type="match status" value="2"/>
</dbReference>
<feature type="signal peptide" evidence="1">
    <location>
        <begin position="1"/>
        <end position="29"/>
    </location>
</feature>
<dbReference type="eggNOG" id="COG2984">
    <property type="taxonomic scope" value="Bacteria"/>
</dbReference>
<sequence>MKKNNIVKCLAALALLASPLTFNPSKVQAAEDPIKVGILQYVDHDALNAVNKGFVETLEASEYGDRIEIDQTNANGDQATLQSISEKLARDNDYLFAIATPAAQALATVESEKPIFIAAVTDPVAAGLADSMENPGRNVTGTSDQAPIDEQVDLLVRNFPDTKTVGLIYNSSETNSKIQADQAVELLEKAGLKAQVATVTGTNDIAQVLNPLLDQVDAMFMVTDNTIDSAITLVGDSAKEAGIPTIGSSDSVVRTNGLATISNSYEDYGVQTAKMLIKMLDEGLKPGDMPIELGDAYEIVVNEDFAKALNLDPASIK</sequence>
<name>E4KN00_9LACT</name>
<proteinExistence type="predicted"/>
<comment type="caution">
    <text evidence="2">The sequence shown here is derived from an EMBL/GenBank/DDBJ whole genome shotgun (WGS) entry which is preliminary data.</text>
</comment>
<dbReference type="InterPro" id="IPR007487">
    <property type="entry name" value="ABC_transpt-TYRBP-like"/>
</dbReference>
<dbReference type="CDD" id="cd06325">
    <property type="entry name" value="PBP1_ABC_unchar_transporter"/>
    <property type="match status" value="1"/>
</dbReference>
<dbReference type="RefSeq" id="WP_006417806.1">
    <property type="nucleotide sequence ID" value="NZ_AENN01000006.1"/>
</dbReference>
<reference evidence="2 3" key="1">
    <citation type="submission" date="2010-10" db="EMBL/GenBank/DDBJ databases">
        <authorList>
            <person name="Durkin A.S."/>
            <person name="Madupu R."/>
            <person name="Torralba M."/>
            <person name="Gillis M."/>
            <person name="Methe B."/>
            <person name="Sutton G."/>
            <person name="Nelson K.E."/>
        </authorList>
    </citation>
    <scope>NUCLEOTIDE SEQUENCE [LARGE SCALE GENOMIC DNA]</scope>
    <source>
        <strain evidence="2 3">ACS-139-V-Col8</strain>
    </source>
</reference>
<dbReference type="PANTHER" id="PTHR35271">
    <property type="entry name" value="ABC TRANSPORTER, SUBSTRATE-BINDING LIPOPROTEIN-RELATED"/>
    <property type="match status" value="1"/>
</dbReference>
<dbReference type="InterPro" id="IPR028082">
    <property type="entry name" value="Peripla_BP_I"/>
</dbReference>
<dbReference type="PANTHER" id="PTHR35271:SF1">
    <property type="entry name" value="ABC TRANSPORTER, SUBSTRATE-BINDING LIPOPROTEIN"/>
    <property type="match status" value="1"/>
</dbReference>
<dbReference type="SUPFAM" id="SSF53822">
    <property type="entry name" value="Periplasmic binding protein-like I"/>
    <property type="match status" value="1"/>
</dbReference>
<dbReference type="Proteomes" id="UP000005990">
    <property type="component" value="Unassembled WGS sequence"/>
</dbReference>
<evidence type="ECO:0000313" key="3">
    <source>
        <dbReference type="Proteomes" id="UP000005990"/>
    </source>
</evidence>
<organism evidence="2 3">
    <name type="scientific">Eremococcus coleocola ACS-139-V-Col8</name>
    <dbReference type="NCBI Taxonomy" id="908337"/>
    <lineage>
        <taxon>Bacteria</taxon>
        <taxon>Bacillati</taxon>
        <taxon>Bacillota</taxon>
        <taxon>Bacilli</taxon>
        <taxon>Lactobacillales</taxon>
        <taxon>Aerococcaceae</taxon>
        <taxon>Eremococcus</taxon>
    </lineage>
</organism>
<dbReference type="STRING" id="908337.HMPREF9257_0213"/>
<dbReference type="AlphaFoldDB" id="E4KN00"/>
<protein>
    <submittedName>
        <fullName evidence="2">ABC transporter substrate binding protein</fullName>
    </submittedName>
</protein>
<dbReference type="EMBL" id="AENN01000006">
    <property type="protein sequence ID" value="EFR31674.1"/>
    <property type="molecule type" value="Genomic_DNA"/>
</dbReference>
<dbReference type="OrthoDB" id="9776955at2"/>